<dbReference type="Gene3D" id="3.40.1000.30">
    <property type="match status" value="1"/>
</dbReference>
<gene>
    <name evidence="2" type="ORF">T459_03365</name>
</gene>
<sequence>MKLRIRSLETKQTLKIEVPSSSCTLEQLKHLISQAFPSSSSSVSDSDSIHLSLNRKDEVYQNSEEDTLQSIGITSGDLVYFTRNPNVFSISTDAILPKLDNQTGHKVENMNTHIVQEAKMVENLDTQSVQEAELMKNMDTQIVREAEKVENLDTLIGQEAEKVKNLDPQIVQEAELMKNMDSQIAQKVENMDTQMYEEAEKVEKMDPQIVQKVEKMDTQIVQEAEKVNNLDTQMDEEAGLVKEMDTQMDEEAEMVKKMDTQMEEEAEGGKKLEPHEAKTRNLVPEGEGKKEFMEVDENGDYSDVNFTKSLSVPGFLRKVFTEELNDDGGRDHKLLVVAVHAVFVESGFVLVDPFTFTEVSGCQFLKCWPSGGSRMRLFYTLPEAIDHIKRGDCNVIDTVELKFQSLGKFFIANGSLSGGGSVSTHRVTLNEDQLVPFLNVVWANCGLNEDVDGGFGEREVFVFWRNVKDGLVLPLLIDLCDKSGLVLPPCFTRLPTDLKLKILESLPGVEIAKASCLSSELRYLGSSDDLWKKKYAEQFGDGEISGEGGHWKEKFVKSWECRKRRKVINIRRVVNPLRFVGRPHPFPGPWMPHIIGGDYDLFPPPFDNTGNPFGRAPPSRLLHPRSNHVRRCHLGGHRSNFT</sequence>
<dbReference type="CDD" id="cd22165">
    <property type="entry name" value="F-box_AtSKIP22-like"/>
    <property type="match status" value="1"/>
</dbReference>
<name>A0A1U8EQJ4_CAPAN</name>
<dbReference type="Proteomes" id="UP000222542">
    <property type="component" value="Unassembled WGS sequence"/>
</dbReference>
<dbReference type="Gene3D" id="3.10.20.90">
    <property type="entry name" value="Phosphatidylinositol 3-kinase Catalytic Subunit, Chain A, domain 1"/>
    <property type="match status" value="1"/>
</dbReference>
<reference evidence="2 3" key="1">
    <citation type="journal article" date="2014" name="Nat. Genet.">
        <title>Genome sequence of the hot pepper provides insights into the evolution of pungency in Capsicum species.</title>
        <authorList>
            <person name="Kim S."/>
            <person name="Park M."/>
            <person name="Yeom S.I."/>
            <person name="Kim Y.M."/>
            <person name="Lee J.M."/>
            <person name="Lee H.A."/>
            <person name="Seo E."/>
            <person name="Choi J."/>
            <person name="Cheong K."/>
            <person name="Kim K.T."/>
            <person name="Jung K."/>
            <person name="Lee G.W."/>
            <person name="Oh S.K."/>
            <person name="Bae C."/>
            <person name="Kim S.B."/>
            <person name="Lee H.Y."/>
            <person name="Kim S.Y."/>
            <person name="Kim M.S."/>
            <person name="Kang B.C."/>
            <person name="Jo Y.D."/>
            <person name="Yang H.B."/>
            <person name="Jeong H.J."/>
            <person name="Kang W.H."/>
            <person name="Kwon J.K."/>
            <person name="Shin C."/>
            <person name="Lim J.Y."/>
            <person name="Park J.H."/>
            <person name="Huh J.H."/>
            <person name="Kim J.S."/>
            <person name="Kim B.D."/>
            <person name="Cohen O."/>
            <person name="Paran I."/>
            <person name="Suh M.C."/>
            <person name="Lee S.B."/>
            <person name="Kim Y.K."/>
            <person name="Shin Y."/>
            <person name="Noh S.J."/>
            <person name="Park J."/>
            <person name="Seo Y.S."/>
            <person name="Kwon S.Y."/>
            <person name="Kim H.A."/>
            <person name="Park J.M."/>
            <person name="Kim H.J."/>
            <person name="Choi S.B."/>
            <person name="Bosland P.W."/>
            <person name="Reeves G."/>
            <person name="Jo S.H."/>
            <person name="Lee B.W."/>
            <person name="Cho H.T."/>
            <person name="Choi H.S."/>
            <person name="Lee M.S."/>
            <person name="Yu Y."/>
            <person name="Do Choi Y."/>
            <person name="Park B.S."/>
            <person name="van Deynze A."/>
            <person name="Ashrafi H."/>
            <person name="Hill T."/>
            <person name="Kim W.T."/>
            <person name="Pai H.S."/>
            <person name="Ahn H.K."/>
            <person name="Yeam I."/>
            <person name="Giovannoni J.J."/>
            <person name="Rose J.K."/>
            <person name="Sorensen I."/>
            <person name="Lee S.J."/>
            <person name="Kim R.W."/>
            <person name="Choi I.Y."/>
            <person name="Choi B.S."/>
            <person name="Lim J.S."/>
            <person name="Lee Y.H."/>
            <person name="Choi D."/>
        </authorList>
    </citation>
    <scope>NUCLEOTIDE SEQUENCE [LARGE SCALE GENOMIC DNA]</scope>
    <source>
        <strain evidence="3">cv. CM334</strain>
    </source>
</reference>
<dbReference type="OMA" id="NTHIVQE"/>
<accession>A0A1U8EQJ4</accession>
<dbReference type="Gramene" id="PHT95483">
    <property type="protein sequence ID" value="PHT95483"/>
    <property type="gene ID" value="T459_03365"/>
</dbReference>
<dbReference type="SMART" id="SM00256">
    <property type="entry name" value="FBOX"/>
    <property type="match status" value="1"/>
</dbReference>
<comment type="caution">
    <text evidence="2">The sequence shown here is derived from an EMBL/GenBank/DDBJ whole genome shotgun (WGS) entry which is preliminary data.</text>
</comment>
<reference evidence="2 3" key="2">
    <citation type="journal article" date="2017" name="Genome Biol.">
        <title>New reference genome sequences of hot pepper reveal the massive evolution of plant disease-resistance genes by retroduplication.</title>
        <authorList>
            <person name="Kim S."/>
            <person name="Park J."/>
            <person name="Yeom S.I."/>
            <person name="Kim Y.M."/>
            <person name="Seo E."/>
            <person name="Kim K.T."/>
            <person name="Kim M.S."/>
            <person name="Lee J.M."/>
            <person name="Cheong K."/>
            <person name="Shin H.S."/>
            <person name="Kim S.B."/>
            <person name="Han K."/>
            <person name="Lee J."/>
            <person name="Park M."/>
            <person name="Lee H.A."/>
            <person name="Lee H.Y."/>
            <person name="Lee Y."/>
            <person name="Oh S."/>
            <person name="Lee J.H."/>
            <person name="Choi E."/>
            <person name="Choi E."/>
            <person name="Lee S.E."/>
            <person name="Jeon J."/>
            <person name="Kim H."/>
            <person name="Choi G."/>
            <person name="Song H."/>
            <person name="Lee J."/>
            <person name="Lee S.C."/>
            <person name="Kwon J.K."/>
            <person name="Lee H.Y."/>
            <person name="Koo N."/>
            <person name="Hong Y."/>
            <person name="Kim R.W."/>
            <person name="Kang W.H."/>
            <person name="Huh J.H."/>
            <person name="Kang B.C."/>
            <person name="Yang T.J."/>
            <person name="Lee Y.H."/>
            <person name="Bennetzen J.L."/>
            <person name="Choi D."/>
        </authorList>
    </citation>
    <scope>NUCLEOTIDE SEQUENCE [LARGE SCALE GENOMIC DNA]</scope>
    <source>
        <strain evidence="3">cv. CM334</strain>
    </source>
</reference>
<dbReference type="InterPro" id="IPR001810">
    <property type="entry name" value="F-box_dom"/>
</dbReference>
<dbReference type="Pfam" id="PF00646">
    <property type="entry name" value="F-box"/>
    <property type="match status" value="1"/>
</dbReference>
<feature type="domain" description="F-box" evidence="1">
    <location>
        <begin position="488"/>
        <end position="534"/>
    </location>
</feature>
<dbReference type="PANTHER" id="PTHR47602:SF2">
    <property type="entry name" value="F-BOX PROTEIN SKIP22"/>
    <property type="match status" value="1"/>
</dbReference>
<protein>
    <recommendedName>
        <fullName evidence="1">F-box domain-containing protein</fullName>
    </recommendedName>
</protein>
<evidence type="ECO:0000259" key="1">
    <source>
        <dbReference type="PROSITE" id="PS50181"/>
    </source>
</evidence>
<dbReference type="KEGG" id="cann:107846216"/>
<dbReference type="PROSITE" id="PS50181">
    <property type="entry name" value="FBOX"/>
    <property type="match status" value="1"/>
</dbReference>
<dbReference type="SUPFAM" id="SSF81383">
    <property type="entry name" value="F-box domain"/>
    <property type="match status" value="1"/>
</dbReference>
<dbReference type="InterPro" id="IPR036047">
    <property type="entry name" value="F-box-like_dom_sf"/>
</dbReference>
<dbReference type="AlphaFoldDB" id="A0A1U8EQJ4"/>
<evidence type="ECO:0000313" key="3">
    <source>
        <dbReference type="Proteomes" id="UP000222542"/>
    </source>
</evidence>
<keyword evidence="3" id="KW-1185">Reference proteome</keyword>
<dbReference type="OrthoDB" id="101791at2759"/>
<evidence type="ECO:0000313" key="2">
    <source>
        <dbReference type="EMBL" id="PHT95483.1"/>
    </source>
</evidence>
<dbReference type="EMBL" id="AYRZ02000001">
    <property type="protein sequence ID" value="PHT95483.1"/>
    <property type="molecule type" value="Genomic_DNA"/>
</dbReference>
<organism evidence="2 3">
    <name type="scientific">Capsicum annuum</name>
    <name type="common">Capsicum pepper</name>
    <dbReference type="NCBI Taxonomy" id="4072"/>
    <lineage>
        <taxon>Eukaryota</taxon>
        <taxon>Viridiplantae</taxon>
        <taxon>Streptophyta</taxon>
        <taxon>Embryophyta</taxon>
        <taxon>Tracheophyta</taxon>
        <taxon>Spermatophyta</taxon>
        <taxon>Magnoliopsida</taxon>
        <taxon>eudicotyledons</taxon>
        <taxon>Gunneridae</taxon>
        <taxon>Pentapetalae</taxon>
        <taxon>asterids</taxon>
        <taxon>lamiids</taxon>
        <taxon>Solanales</taxon>
        <taxon>Solanaceae</taxon>
        <taxon>Solanoideae</taxon>
        <taxon>Capsiceae</taxon>
        <taxon>Capsicum</taxon>
    </lineage>
</organism>
<dbReference type="Gene3D" id="1.20.1280.50">
    <property type="match status" value="1"/>
</dbReference>
<dbReference type="SMR" id="A0A1U8EQJ4"/>
<dbReference type="PANTHER" id="PTHR47602">
    <property type="entry name" value="F-BOX PROTEIN SKIP22"/>
    <property type="match status" value="1"/>
</dbReference>
<proteinExistence type="predicted"/>